<name>A0A0E1VYH9_BURPE</name>
<reference evidence="1" key="1">
    <citation type="submission" date="2009-05" db="EMBL/GenBank/DDBJ databases">
        <authorList>
            <person name="Harkins D.M."/>
            <person name="DeShazer D."/>
            <person name="Woods D.E."/>
            <person name="Brinkac L.M."/>
            <person name="Brown K.A."/>
            <person name="Hung G.C."/>
            <person name="Tuanyok A."/>
            <person name="Zhang B."/>
            <person name="Nierman W.C."/>
        </authorList>
    </citation>
    <scope>NUCLEOTIDE SEQUENCE [LARGE SCALE GENOMIC DNA]</scope>
    <source>
        <strain evidence="1">1710a</strain>
    </source>
</reference>
<organism evidence="1">
    <name type="scientific">Burkholderia pseudomallei 1710a</name>
    <dbReference type="NCBI Taxonomy" id="320371"/>
    <lineage>
        <taxon>Bacteria</taxon>
        <taxon>Pseudomonadati</taxon>
        <taxon>Pseudomonadota</taxon>
        <taxon>Betaproteobacteria</taxon>
        <taxon>Burkholderiales</taxon>
        <taxon>Burkholderiaceae</taxon>
        <taxon>Burkholderia</taxon>
        <taxon>pseudomallei group</taxon>
    </lineage>
</organism>
<dbReference type="Proteomes" id="UP000001812">
    <property type="component" value="Chromosome II"/>
</dbReference>
<proteinExistence type="predicted"/>
<dbReference type="EMBL" id="CM000833">
    <property type="protein sequence ID" value="EET05234.1"/>
    <property type="molecule type" value="Genomic_DNA"/>
</dbReference>
<sequence>MAGFGVRAGDRGIGANVAAYAPAGVATPLDARMCAATTHRCR</sequence>
<dbReference type="HOGENOM" id="CLU_3248306_0_0_4"/>
<protein>
    <submittedName>
        <fullName evidence="1">Uncharacterized protein</fullName>
    </submittedName>
</protein>
<dbReference type="AlphaFoldDB" id="A0A0E1VYH9"/>
<evidence type="ECO:0000313" key="1">
    <source>
        <dbReference type="EMBL" id="EET05234.1"/>
    </source>
</evidence>
<gene>
    <name evidence="1" type="ORF">BURPS1710A_A2934</name>
</gene>
<accession>A0A0E1VYH9</accession>